<evidence type="ECO:0000313" key="1">
    <source>
        <dbReference type="EMBL" id="KKU30706.1"/>
    </source>
</evidence>
<protein>
    <submittedName>
        <fullName evidence="1">Uncharacterized protein</fullName>
    </submittedName>
</protein>
<organism evidence="1 2">
    <name type="scientific">Candidatus Uhrbacteria bacterium GW2011_GWF2_46_218</name>
    <dbReference type="NCBI Taxonomy" id="1619001"/>
    <lineage>
        <taxon>Bacteria</taxon>
        <taxon>Candidatus Uhriibacteriota</taxon>
    </lineage>
</organism>
<reference evidence="1 2" key="1">
    <citation type="journal article" date="2015" name="Nature">
        <title>rRNA introns, odd ribosomes, and small enigmatic genomes across a large radiation of phyla.</title>
        <authorList>
            <person name="Brown C.T."/>
            <person name="Hug L.A."/>
            <person name="Thomas B.C."/>
            <person name="Sharon I."/>
            <person name="Castelle C.J."/>
            <person name="Singh A."/>
            <person name="Wilkins M.J."/>
            <person name="Williams K.H."/>
            <person name="Banfield J.F."/>
        </authorList>
    </citation>
    <scope>NUCLEOTIDE SEQUENCE [LARGE SCALE GENOMIC DNA]</scope>
</reference>
<dbReference type="AlphaFoldDB" id="A0A0G1PD84"/>
<sequence>MFQQNFENTHTRLPRSFDHTPINDDWRQVIEELRIPPELLSFCRENPKMQTWDAEHRFQKMLDAYLVWLPSTIPPALKLVCEAIILQAVLYEMCAEKMEGKRAKKRVAYLGASTQHRMMRVLPHLTPEDHRRLFYDVCVWFKNVTIFPRGWKSNLVGSVSVVQVIKACLLTREECTLFAPNLFEDVFGSIDLCIELPMGGLYVDVKTFPNPLQEFRVRWMDIHAQVDITKPLAYNAVNTNARYDHLWFPIKIQTSRDGDLVHDSRVTEKQVRMMRDVFCEARRRFLQELAPPKRQNKPVDFPPSNP</sequence>
<accession>A0A0G1PD84</accession>
<proteinExistence type="predicted"/>
<dbReference type="EMBL" id="LCMG01000037">
    <property type="protein sequence ID" value="KKU30706.1"/>
    <property type="molecule type" value="Genomic_DNA"/>
</dbReference>
<gene>
    <name evidence="1" type="ORF">UX45_C0037G0005</name>
</gene>
<dbReference type="Proteomes" id="UP000034705">
    <property type="component" value="Unassembled WGS sequence"/>
</dbReference>
<evidence type="ECO:0000313" key="2">
    <source>
        <dbReference type="Proteomes" id="UP000034705"/>
    </source>
</evidence>
<name>A0A0G1PD84_9BACT</name>
<comment type="caution">
    <text evidence="1">The sequence shown here is derived from an EMBL/GenBank/DDBJ whole genome shotgun (WGS) entry which is preliminary data.</text>
</comment>